<dbReference type="InterPro" id="IPR000445">
    <property type="entry name" value="HhH_motif"/>
</dbReference>
<dbReference type="Gene3D" id="1.10.1670.10">
    <property type="entry name" value="Helix-hairpin-Helix base-excision DNA repair enzymes (C-terminal)"/>
    <property type="match status" value="1"/>
</dbReference>
<evidence type="ECO:0000256" key="12">
    <source>
        <dbReference type="HAMAP-Rule" id="MF_00942"/>
    </source>
</evidence>
<feature type="binding site" evidence="12">
    <location>
        <position position="187"/>
    </location>
    <ligand>
        <name>[4Fe-4S] cluster</name>
        <dbReference type="ChEBI" id="CHEBI:49883"/>
    </ligand>
</feature>
<evidence type="ECO:0000313" key="14">
    <source>
        <dbReference type="EMBL" id="VFP82053.1"/>
    </source>
</evidence>
<dbReference type="GO" id="GO:0046872">
    <property type="term" value="F:metal ion binding"/>
    <property type="evidence" value="ECO:0007669"/>
    <property type="project" value="UniProtKB-KW"/>
</dbReference>
<proteinExistence type="inferred from homology"/>
<dbReference type="SUPFAM" id="SSF48150">
    <property type="entry name" value="DNA-glycosylase"/>
    <property type="match status" value="1"/>
</dbReference>
<name>A0A451D8F5_9GAMM</name>
<comment type="similarity">
    <text evidence="1 12">Belongs to the Nth/MutY family.</text>
</comment>
<keyword evidence="6 12" id="KW-0408">Iron</keyword>
<keyword evidence="9 12" id="KW-0234">DNA repair</keyword>
<dbReference type="PIRSF" id="PIRSF001435">
    <property type="entry name" value="Nth"/>
    <property type="match status" value="1"/>
</dbReference>
<evidence type="ECO:0000256" key="5">
    <source>
        <dbReference type="ARBA" id="ARBA00022801"/>
    </source>
</evidence>
<keyword evidence="7 12" id="KW-0411">Iron-sulfur</keyword>
<dbReference type="GO" id="GO:0003677">
    <property type="term" value="F:DNA binding"/>
    <property type="evidence" value="ECO:0007669"/>
    <property type="project" value="UniProtKB-UniRule"/>
</dbReference>
<dbReference type="InterPro" id="IPR003265">
    <property type="entry name" value="HhH-GPD_domain"/>
</dbReference>
<dbReference type="NCBIfam" id="TIGR01083">
    <property type="entry name" value="nth"/>
    <property type="match status" value="1"/>
</dbReference>
<dbReference type="PANTHER" id="PTHR10359:SF18">
    <property type="entry name" value="ENDONUCLEASE III"/>
    <property type="match status" value="1"/>
</dbReference>
<comment type="cofactor">
    <cofactor evidence="12">
        <name>[4Fe-4S] cluster</name>
        <dbReference type="ChEBI" id="CHEBI:49883"/>
    </cofactor>
    <text evidence="12">Binds 1 [4Fe-4S] cluster.</text>
</comment>
<dbReference type="HAMAP" id="MF_00942">
    <property type="entry name" value="Nth"/>
    <property type="match status" value="1"/>
</dbReference>
<dbReference type="PANTHER" id="PTHR10359">
    <property type="entry name" value="A/G-SPECIFIC ADENINE GLYCOSYLASE/ENDONUCLEASE III"/>
    <property type="match status" value="1"/>
</dbReference>
<evidence type="ECO:0000256" key="4">
    <source>
        <dbReference type="ARBA" id="ARBA00022763"/>
    </source>
</evidence>
<gene>
    <name evidence="12 14" type="primary">nth</name>
    <name evidence="14" type="ORF">ERCICURV3402_390</name>
</gene>
<evidence type="ECO:0000256" key="7">
    <source>
        <dbReference type="ARBA" id="ARBA00023014"/>
    </source>
</evidence>
<dbReference type="FunFam" id="1.10.340.30:FF:000001">
    <property type="entry name" value="Endonuclease III"/>
    <property type="match status" value="1"/>
</dbReference>
<dbReference type="AlphaFoldDB" id="A0A451D8F5"/>
<sequence length="209" mass="23877">MNQDKRHKIMTRLRESTSHSTATLHSLSPFEYLISIILSAQANDISVKKATDRLYAVANTPADILKLGLESLKEKIRTIGLFHMKAKNIINTCHILLEKYHGRIPERREDLENLPGVGRKTANLVLNTVFGQPTIAVDRHVFRVCNRTGFAVGKNVNTVEKLLLCYVTESFKLRCHHYLVFHGRYTCIARQPKCNSCIIINLCEYDNKK</sequence>
<feature type="domain" description="HhH-GPD" evidence="13">
    <location>
        <begin position="38"/>
        <end position="185"/>
    </location>
</feature>
<keyword evidence="2 12" id="KW-0004">4Fe-4S</keyword>
<feature type="binding site" evidence="12">
    <location>
        <position position="203"/>
    </location>
    <ligand>
        <name>[4Fe-4S] cluster</name>
        <dbReference type="ChEBI" id="CHEBI:49883"/>
    </ligand>
</feature>
<evidence type="ECO:0000313" key="15">
    <source>
        <dbReference type="Proteomes" id="UP000294441"/>
    </source>
</evidence>
<dbReference type="PROSITE" id="PS01155">
    <property type="entry name" value="ENDONUCLEASE_III_2"/>
    <property type="match status" value="1"/>
</dbReference>
<feature type="binding site" evidence="12">
    <location>
        <position position="197"/>
    </location>
    <ligand>
        <name>[4Fe-4S] cluster</name>
        <dbReference type="ChEBI" id="CHEBI:49883"/>
    </ligand>
</feature>
<keyword evidence="11 12" id="KW-0326">Glycosidase</keyword>
<dbReference type="InterPro" id="IPR004036">
    <property type="entry name" value="Endonuclease-III-like_CS2"/>
</dbReference>
<keyword evidence="14" id="KW-0540">Nuclease</keyword>
<evidence type="ECO:0000259" key="13">
    <source>
        <dbReference type="SMART" id="SM00478"/>
    </source>
</evidence>
<evidence type="ECO:0000256" key="11">
    <source>
        <dbReference type="ARBA" id="ARBA00023295"/>
    </source>
</evidence>
<reference evidence="14 15" key="1">
    <citation type="submission" date="2019-02" db="EMBL/GenBank/DDBJ databases">
        <authorList>
            <person name="Manzano-Marin A."/>
            <person name="Manzano-Marin A."/>
        </authorList>
    </citation>
    <scope>NUCLEOTIDE SEQUENCE [LARGE SCALE GENOMIC DNA]</scope>
    <source>
        <strain evidence="14 15">ErCicurvipes</strain>
    </source>
</reference>
<evidence type="ECO:0000256" key="8">
    <source>
        <dbReference type="ARBA" id="ARBA00023125"/>
    </source>
</evidence>
<evidence type="ECO:0000256" key="2">
    <source>
        <dbReference type="ARBA" id="ARBA00022485"/>
    </source>
</evidence>
<dbReference type="GeneID" id="66304668"/>
<evidence type="ECO:0000256" key="10">
    <source>
        <dbReference type="ARBA" id="ARBA00023239"/>
    </source>
</evidence>
<dbReference type="EMBL" id="LR217713">
    <property type="protein sequence ID" value="VFP82053.1"/>
    <property type="molecule type" value="Genomic_DNA"/>
</dbReference>
<keyword evidence="3 12" id="KW-0479">Metal-binding</keyword>
<dbReference type="InterPro" id="IPR023170">
    <property type="entry name" value="HhH_base_excis_C"/>
</dbReference>
<comment type="catalytic activity">
    <reaction evidence="12">
        <text>2'-deoxyribonucleotide-(2'-deoxyribose 5'-phosphate)-2'-deoxyribonucleotide-DNA = a 3'-end 2'-deoxyribonucleotide-(2,3-dehydro-2,3-deoxyribose 5'-phosphate)-DNA + a 5'-end 5'-phospho-2'-deoxyribonucleoside-DNA + H(+)</text>
        <dbReference type="Rhea" id="RHEA:66592"/>
        <dbReference type="Rhea" id="RHEA-COMP:13180"/>
        <dbReference type="Rhea" id="RHEA-COMP:16897"/>
        <dbReference type="Rhea" id="RHEA-COMP:17067"/>
        <dbReference type="ChEBI" id="CHEBI:15378"/>
        <dbReference type="ChEBI" id="CHEBI:136412"/>
        <dbReference type="ChEBI" id="CHEBI:157695"/>
        <dbReference type="ChEBI" id="CHEBI:167181"/>
        <dbReference type="EC" id="4.2.99.18"/>
    </reaction>
</comment>
<dbReference type="CDD" id="cd00056">
    <property type="entry name" value="ENDO3c"/>
    <property type="match status" value="1"/>
</dbReference>
<dbReference type="GO" id="GO:0051539">
    <property type="term" value="F:4 iron, 4 sulfur cluster binding"/>
    <property type="evidence" value="ECO:0007669"/>
    <property type="project" value="UniProtKB-UniRule"/>
</dbReference>
<evidence type="ECO:0000256" key="6">
    <source>
        <dbReference type="ARBA" id="ARBA00023004"/>
    </source>
</evidence>
<comment type="function">
    <text evidence="12">DNA repair enzyme that has both DNA N-glycosylase activity and AP-lyase activity. The DNA N-glycosylase activity releases various damaged pyrimidines from DNA by cleaving the N-glycosidic bond, leaving an AP (apurinic/apyrimidinic) site. The AP-lyase activity cleaves the phosphodiester bond 3' to the AP site by a beta-elimination, leaving a 3'-terminal unsaturated sugar and a product with a terminal 5'-phosphate.</text>
</comment>
<evidence type="ECO:0000256" key="1">
    <source>
        <dbReference type="ARBA" id="ARBA00008343"/>
    </source>
</evidence>
<dbReference type="GO" id="GO:0140078">
    <property type="term" value="F:class I DNA-(apurinic or apyrimidinic site) endonuclease activity"/>
    <property type="evidence" value="ECO:0007669"/>
    <property type="project" value="UniProtKB-EC"/>
</dbReference>
<dbReference type="FunFam" id="1.10.1670.10:FF:000001">
    <property type="entry name" value="Endonuclease III"/>
    <property type="match status" value="1"/>
</dbReference>
<keyword evidence="4 12" id="KW-0227">DNA damage</keyword>
<dbReference type="Gene3D" id="1.10.340.30">
    <property type="entry name" value="Hypothetical protein, domain 2"/>
    <property type="match status" value="1"/>
</dbReference>
<dbReference type="EC" id="4.2.99.18" evidence="12"/>
<dbReference type="InterPro" id="IPR005759">
    <property type="entry name" value="Nth"/>
</dbReference>
<dbReference type="Proteomes" id="UP000294441">
    <property type="component" value="Chromosome 1"/>
</dbReference>
<dbReference type="Pfam" id="PF00633">
    <property type="entry name" value="HHH"/>
    <property type="match status" value="1"/>
</dbReference>
<evidence type="ECO:0000256" key="9">
    <source>
        <dbReference type="ARBA" id="ARBA00023204"/>
    </source>
</evidence>
<dbReference type="InterPro" id="IPR011257">
    <property type="entry name" value="DNA_glycosylase"/>
</dbReference>
<keyword evidence="14" id="KW-0255">Endonuclease</keyword>
<keyword evidence="5 12" id="KW-0378">Hydrolase</keyword>
<dbReference type="OrthoDB" id="9800977at2"/>
<dbReference type="Pfam" id="PF00730">
    <property type="entry name" value="HhH-GPD"/>
    <property type="match status" value="1"/>
</dbReference>
<feature type="binding site" evidence="12">
    <location>
        <position position="194"/>
    </location>
    <ligand>
        <name>[4Fe-4S] cluster</name>
        <dbReference type="ChEBI" id="CHEBI:49883"/>
    </ligand>
</feature>
<keyword evidence="8 12" id="KW-0238">DNA-binding</keyword>
<dbReference type="GO" id="GO:0006285">
    <property type="term" value="P:base-excision repair, AP site formation"/>
    <property type="evidence" value="ECO:0007669"/>
    <property type="project" value="TreeGrafter"/>
</dbReference>
<evidence type="ECO:0000256" key="3">
    <source>
        <dbReference type="ARBA" id="ARBA00022723"/>
    </source>
</evidence>
<dbReference type="GO" id="GO:0019104">
    <property type="term" value="F:DNA N-glycosylase activity"/>
    <property type="evidence" value="ECO:0007669"/>
    <property type="project" value="UniProtKB-UniRule"/>
</dbReference>
<dbReference type="RefSeq" id="WP_157992667.1">
    <property type="nucleotide sequence ID" value="NZ_LR217713.1"/>
</dbReference>
<keyword evidence="10 12" id="KW-0456">Lyase</keyword>
<dbReference type="SMART" id="SM00478">
    <property type="entry name" value="ENDO3c"/>
    <property type="match status" value="1"/>
</dbReference>
<organism evidence="14 15">
    <name type="scientific">Candidatus Erwinia haradaeae</name>
    <dbReference type="NCBI Taxonomy" id="1922217"/>
    <lineage>
        <taxon>Bacteria</taxon>
        <taxon>Pseudomonadati</taxon>
        <taxon>Pseudomonadota</taxon>
        <taxon>Gammaproteobacteria</taxon>
        <taxon>Enterobacterales</taxon>
        <taxon>Erwiniaceae</taxon>
        <taxon>Erwinia</taxon>
    </lineage>
</organism>
<protein>
    <recommendedName>
        <fullName evidence="12">Endonuclease III</fullName>
        <ecNumber evidence="12">4.2.99.18</ecNumber>
    </recommendedName>
    <alternativeName>
        <fullName evidence="12">DNA-(apurinic or apyrimidinic site) lyase</fullName>
    </alternativeName>
</protein>
<accession>A0A451D8F5</accession>